<dbReference type="Pfam" id="PF04757">
    <property type="entry name" value="Pex2_Pex12"/>
    <property type="match status" value="1"/>
</dbReference>
<dbReference type="GO" id="GO:0005778">
    <property type="term" value="C:peroxisomal membrane"/>
    <property type="evidence" value="ECO:0007669"/>
    <property type="project" value="UniProtKB-SubCell"/>
</dbReference>
<dbReference type="InterPro" id="IPR013083">
    <property type="entry name" value="Znf_RING/FYVE/PHD"/>
</dbReference>
<comment type="function">
    <text evidence="15">Component of a retrotranslocation channel required for peroxisome organization by mediating export of the PEX5 receptor from peroxisomes to the cytosol, thereby promoting PEX5 recycling.</text>
</comment>
<feature type="domain" description="Pex N-terminal" evidence="16">
    <location>
        <begin position="27"/>
        <end position="254"/>
    </location>
</feature>
<keyword evidence="12 15" id="KW-0472">Membrane</keyword>
<keyword evidence="18" id="KW-1185">Reference proteome</keyword>
<keyword evidence="8" id="KW-0863">Zinc-finger</keyword>
<dbReference type="GO" id="GO:1990429">
    <property type="term" value="C:peroxisomal importomer complex"/>
    <property type="evidence" value="ECO:0007669"/>
    <property type="project" value="TreeGrafter"/>
</dbReference>
<evidence type="ECO:0000256" key="13">
    <source>
        <dbReference type="ARBA" id="ARBA00023140"/>
    </source>
</evidence>
<evidence type="ECO:0000256" key="6">
    <source>
        <dbReference type="ARBA" id="ARBA00022692"/>
    </source>
</evidence>
<evidence type="ECO:0000256" key="10">
    <source>
        <dbReference type="ARBA" id="ARBA00022927"/>
    </source>
</evidence>
<evidence type="ECO:0000256" key="9">
    <source>
        <dbReference type="ARBA" id="ARBA00022833"/>
    </source>
</evidence>
<comment type="caution">
    <text evidence="17">The sequence shown here is derived from an EMBL/GenBank/DDBJ whole genome shotgun (WGS) entry which is preliminary data.</text>
</comment>
<comment type="subcellular location">
    <subcellularLocation>
        <location evidence="1">Peroxisome membrane</location>
        <topology evidence="1">Multi-pass membrane protein</topology>
    </subcellularLocation>
</comment>
<protein>
    <recommendedName>
        <fullName evidence="4 15">Peroxisome assembly protein 12</fullName>
    </recommendedName>
    <alternativeName>
        <fullName evidence="14 15">Peroxin-12</fullName>
    </alternativeName>
</protein>
<evidence type="ECO:0000256" key="8">
    <source>
        <dbReference type="ARBA" id="ARBA00022771"/>
    </source>
</evidence>
<keyword evidence="13 15" id="KW-0576">Peroxisome</keyword>
<keyword evidence="10" id="KW-0653">Protein transport</keyword>
<proteinExistence type="inferred from homology"/>
<keyword evidence="11" id="KW-1133">Transmembrane helix</keyword>
<keyword evidence="6" id="KW-0812">Transmembrane</keyword>
<reference evidence="17 18" key="1">
    <citation type="submission" date="2024-02" db="EMBL/GenBank/DDBJ databases">
        <title>Chromosome-scale genome assembly of the rough periwinkle Littorina saxatilis.</title>
        <authorList>
            <person name="De Jode A."/>
            <person name="Faria R."/>
            <person name="Formenti G."/>
            <person name="Sims Y."/>
            <person name="Smith T.P."/>
            <person name="Tracey A."/>
            <person name="Wood J.M.D."/>
            <person name="Zagrodzka Z.B."/>
            <person name="Johannesson K."/>
            <person name="Butlin R.K."/>
            <person name="Leder E.H."/>
        </authorList>
    </citation>
    <scope>NUCLEOTIDE SEQUENCE [LARGE SCALE GENOMIC DNA]</scope>
    <source>
        <strain evidence="17">Snail1</strain>
        <tissue evidence="17">Muscle</tissue>
    </source>
</reference>
<dbReference type="GO" id="GO:0008270">
    <property type="term" value="F:zinc ion binding"/>
    <property type="evidence" value="ECO:0007669"/>
    <property type="project" value="UniProtKB-KW"/>
</dbReference>
<dbReference type="CDD" id="cd16451">
    <property type="entry name" value="mRING_PEX12"/>
    <property type="match status" value="1"/>
</dbReference>
<evidence type="ECO:0000256" key="7">
    <source>
        <dbReference type="ARBA" id="ARBA00022723"/>
    </source>
</evidence>
<comment type="similarity">
    <text evidence="3 15">Belongs to the pex2/pex10/pex12 family.</text>
</comment>
<dbReference type="Proteomes" id="UP001374579">
    <property type="component" value="Unassembled WGS sequence"/>
</dbReference>
<keyword evidence="9" id="KW-0862">Zinc</keyword>
<evidence type="ECO:0000256" key="12">
    <source>
        <dbReference type="ARBA" id="ARBA00023136"/>
    </source>
</evidence>
<comment type="pathway">
    <text evidence="2">Protein modification; protein ubiquitination.</text>
</comment>
<name>A0AAN9FXV3_9CAEN</name>
<dbReference type="EMBL" id="JBAMIC010004070">
    <property type="protein sequence ID" value="KAK7088487.1"/>
    <property type="molecule type" value="Genomic_DNA"/>
</dbReference>
<dbReference type="PANTHER" id="PTHR12888:SF0">
    <property type="entry name" value="PEROXISOME ASSEMBLY PROTEIN 12"/>
    <property type="match status" value="1"/>
</dbReference>
<dbReference type="Gene3D" id="3.30.40.10">
    <property type="entry name" value="Zinc/RING finger domain, C3HC4 (zinc finger)"/>
    <property type="match status" value="1"/>
</dbReference>
<evidence type="ECO:0000259" key="16">
    <source>
        <dbReference type="Pfam" id="PF04757"/>
    </source>
</evidence>
<dbReference type="InterPro" id="IPR017375">
    <property type="entry name" value="PEX12"/>
</dbReference>
<dbReference type="GO" id="GO:0006513">
    <property type="term" value="P:protein monoubiquitination"/>
    <property type="evidence" value="ECO:0007669"/>
    <property type="project" value="TreeGrafter"/>
</dbReference>
<organism evidence="17 18">
    <name type="scientific">Littorina saxatilis</name>
    <dbReference type="NCBI Taxonomy" id="31220"/>
    <lineage>
        <taxon>Eukaryota</taxon>
        <taxon>Metazoa</taxon>
        <taxon>Spiralia</taxon>
        <taxon>Lophotrochozoa</taxon>
        <taxon>Mollusca</taxon>
        <taxon>Gastropoda</taxon>
        <taxon>Caenogastropoda</taxon>
        <taxon>Littorinimorpha</taxon>
        <taxon>Littorinoidea</taxon>
        <taxon>Littorinidae</taxon>
        <taxon>Littorina</taxon>
    </lineage>
</organism>
<dbReference type="SUPFAM" id="SSF57850">
    <property type="entry name" value="RING/U-box"/>
    <property type="match status" value="1"/>
</dbReference>
<evidence type="ECO:0000256" key="1">
    <source>
        <dbReference type="ARBA" id="ARBA00004585"/>
    </source>
</evidence>
<evidence type="ECO:0000256" key="4">
    <source>
        <dbReference type="ARBA" id="ARBA00018980"/>
    </source>
</evidence>
<dbReference type="AlphaFoldDB" id="A0AAN9FXV3"/>
<evidence type="ECO:0000256" key="11">
    <source>
        <dbReference type="ARBA" id="ARBA00022989"/>
    </source>
</evidence>
<keyword evidence="7" id="KW-0479">Metal-binding</keyword>
<evidence type="ECO:0000256" key="2">
    <source>
        <dbReference type="ARBA" id="ARBA00004906"/>
    </source>
</evidence>
<dbReference type="InterPro" id="IPR006845">
    <property type="entry name" value="Pex_N"/>
</dbReference>
<evidence type="ECO:0000256" key="3">
    <source>
        <dbReference type="ARBA" id="ARBA00008704"/>
    </source>
</evidence>
<accession>A0AAN9FXV3</accession>
<gene>
    <name evidence="17" type="ORF">V1264_022401</name>
</gene>
<keyword evidence="5" id="KW-0813">Transport</keyword>
<evidence type="ECO:0000256" key="5">
    <source>
        <dbReference type="ARBA" id="ARBA00022448"/>
    </source>
</evidence>
<sequence>MAEHAAHLTSATDVDRPSVFEVVAQDSLMMTVRPAGKHAVRVLAETRPEQFGWLLRWYDEIYLFFDFIIQHHYLGQYSASFAENFYDLKRVPSGAGSTDPLSSKLKWRSLLFLVFVPYLKQKLDQMFEDLKYKEDTLPRSANAAMKVKIARAYLAFYPYVHMSWEGTSFMHMLAYTFNRNSWHSLPLRLSGTELRHRSESDDDRDAEMAWSDTESESWMNNLSGRALHGAGTALSSGLSVGVFFLQFLDWWYNSDASAPVLTALPTPTPPQRDSSETSAPHTCPVCGRLRTNETALSVSGYVFCFPCIHEYVRKHSCCPVTGYPAKMEHLIKIYQPDS</sequence>
<dbReference type="PANTHER" id="PTHR12888">
    <property type="entry name" value="PEROXISOME ASSEMBLY PROTEIN 12 PEROXIN-12"/>
    <property type="match status" value="1"/>
</dbReference>
<evidence type="ECO:0000313" key="17">
    <source>
        <dbReference type="EMBL" id="KAK7088487.1"/>
    </source>
</evidence>
<evidence type="ECO:0000256" key="15">
    <source>
        <dbReference type="PIRNR" id="PIRNR038074"/>
    </source>
</evidence>
<dbReference type="PIRSF" id="PIRSF038074">
    <property type="entry name" value="Peroxisome_assembly_p12"/>
    <property type="match status" value="1"/>
</dbReference>
<evidence type="ECO:0000256" key="14">
    <source>
        <dbReference type="ARBA" id="ARBA00029692"/>
    </source>
</evidence>
<evidence type="ECO:0000313" key="18">
    <source>
        <dbReference type="Proteomes" id="UP001374579"/>
    </source>
</evidence>
<dbReference type="GO" id="GO:0004842">
    <property type="term" value="F:ubiquitin-protein transferase activity"/>
    <property type="evidence" value="ECO:0007669"/>
    <property type="project" value="TreeGrafter"/>
</dbReference>
<dbReference type="GO" id="GO:0016558">
    <property type="term" value="P:protein import into peroxisome matrix"/>
    <property type="evidence" value="ECO:0007669"/>
    <property type="project" value="UniProtKB-UniRule"/>
</dbReference>